<evidence type="ECO:0000313" key="6">
    <source>
        <dbReference type="Proteomes" id="UP000183567"/>
    </source>
</evidence>
<dbReference type="PROSITE" id="PS00941">
    <property type="entry name" value="CARBOXYLESTERASE_B_2"/>
    <property type="match status" value="1"/>
</dbReference>
<feature type="signal peptide" evidence="3">
    <location>
        <begin position="1"/>
        <end position="20"/>
    </location>
</feature>
<sequence>MSTTIRLLAILQAFFPLGLSSSPPTFAPIVDLGYSQYQGSVDTAINTTSFLGIRYAAPPLGNLRWAAPQSPPTISGVQQATVQPNLCYQASMGSAPATPFKRASLTPNQSEDCLFLNIFIPGSEVVATPSGGLPVVVWIHGGGYIYGGAVGTEGTDLILHANYGVIVVSIQYRLGVFGMSSPFLCVLKCTHCGLGFLAGEAVKKGGALNAGLLDQNYALQWVQAHIRSFGGDPTKVTIWGLSAGQLHEIRLPSSVLLDNLVVLGAGSVVQHLVAHGGHTQPPLFKAAMTSSTYLPPQYNYNDQIPEILYREVVNGTNQYLELQLWLKFGYAGLFARRRR</sequence>
<dbReference type="EMBL" id="LVVM01003809">
    <property type="protein sequence ID" value="OJA14238.1"/>
    <property type="molecule type" value="Genomic_DNA"/>
</dbReference>
<dbReference type="Pfam" id="PF00135">
    <property type="entry name" value="COesterase"/>
    <property type="match status" value="2"/>
</dbReference>
<dbReference type="SUPFAM" id="SSF53474">
    <property type="entry name" value="alpha/beta-Hydrolases"/>
    <property type="match status" value="1"/>
</dbReference>
<dbReference type="PANTHER" id="PTHR11559">
    <property type="entry name" value="CARBOXYLESTERASE"/>
    <property type="match status" value="1"/>
</dbReference>
<keyword evidence="6" id="KW-1185">Reference proteome</keyword>
<reference evidence="5 6" key="1">
    <citation type="submission" date="2016-03" db="EMBL/GenBank/DDBJ databases">
        <title>Comparative genomics of the ectomycorrhizal sister species Rhizopogon vinicolor and Rhizopogon vesiculosus (Basidiomycota: Boletales) reveals a divergence of the mating type B locus.</title>
        <authorList>
            <person name="Mujic A.B."/>
            <person name="Kuo A."/>
            <person name="Tritt A."/>
            <person name="Lipzen A."/>
            <person name="Chen C."/>
            <person name="Johnson J."/>
            <person name="Sharma A."/>
            <person name="Barry K."/>
            <person name="Grigoriev I.V."/>
            <person name="Spatafora J.W."/>
        </authorList>
    </citation>
    <scope>NUCLEOTIDE SEQUENCE [LARGE SCALE GENOMIC DNA]</scope>
    <source>
        <strain evidence="5 6">AM-OR11-056</strain>
    </source>
</reference>
<dbReference type="InterPro" id="IPR002018">
    <property type="entry name" value="CarbesteraseB"/>
</dbReference>
<feature type="domain" description="Carboxylesterase type B" evidence="4">
    <location>
        <begin position="38"/>
        <end position="179"/>
    </location>
</feature>
<comment type="caution">
    <text evidence="5">The sequence shown here is derived from an EMBL/GenBank/DDBJ whole genome shotgun (WGS) entry which is preliminary data.</text>
</comment>
<evidence type="ECO:0000256" key="2">
    <source>
        <dbReference type="ARBA" id="ARBA00022801"/>
    </source>
</evidence>
<dbReference type="STRING" id="180088.A0A1J8PY52"/>
<dbReference type="OrthoDB" id="408631at2759"/>
<organism evidence="5 6">
    <name type="scientific">Rhizopogon vesiculosus</name>
    <dbReference type="NCBI Taxonomy" id="180088"/>
    <lineage>
        <taxon>Eukaryota</taxon>
        <taxon>Fungi</taxon>
        <taxon>Dikarya</taxon>
        <taxon>Basidiomycota</taxon>
        <taxon>Agaricomycotina</taxon>
        <taxon>Agaricomycetes</taxon>
        <taxon>Agaricomycetidae</taxon>
        <taxon>Boletales</taxon>
        <taxon>Suillineae</taxon>
        <taxon>Rhizopogonaceae</taxon>
        <taxon>Rhizopogon</taxon>
    </lineage>
</organism>
<dbReference type="InterPro" id="IPR029058">
    <property type="entry name" value="AB_hydrolase_fold"/>
</dbReference>
<evidence type="ECO:0000256" key="3">
    <source>
        <dbReference type="RuleBase" id="RU361235"/>
    </source>
</evidence>
<evidence type="ECO:0000313" key="5">
    <source>
        <dbReference type="EMBL" id="OJA14238.1"/>
    </source>
</evidence>
<feature type="domain" description="Carboxylesterase type B" evidence="4">
    <location>
        <begin position="194"/>
        <end position="244"/>
    </location>
</feature>
<dbReference type="AlphaFoldDB" id="A0A1J8PY52"/>
<protein>
    <recommendedName>
        <fullName evidence="3">Carboxylic ester hydrolase</fullName>
        <ecNumber evidence="3">3.1.1.-</ecNumber>
    </recommendedName>
</protein>
<keyword evidence="3" id="KW-0732">Signal</keyword>
<evidence type="ECO:0000259" key="4">
    <source>
        <dbReference type="Pfam" id="PF00135"/>
    </source>
</evidence>
<dbReference type="InterPro" id="IPR019819">
    <property type="entry name" value="Carboxylesterase_B_CS"/>
</dbReference>
<dbReference type="InterPro" id="IPR019826">
    <property type="entry name" value="Carboxylesterase_B_AS"/>
</dbReference>
<name>A0A1J8PY52_9AGAM</name>
<comment type="similarity">
    <text evidence="1 3">Belongs to the type-B carboxylesterase/lipase family.</text>
</comment>
<proteinExistence type="inferred from homology"/>
<evidence type="ECO:0000256" key="1">
    <source>
        <dbReference type="ARBA" id="ARBA00005964"/>
    </source>
</evidence>
<dbReference type="Proteomes" id="UP000183567">
    <property type="component" value="Unassembled WGS sequence"/>
</dbReference>
<feature type="chain" id="PRO_5011811373" description="Carboxylic ester hydrolase" evidence="3">
    <location>
        <begin position="21"/>
        <end position="339"/>
    </location>
</feature>
<dbReference type="Gene3D" id="3.40.50.1820">
    <property type="entry name" value="alpha/beta hydrolase"/>
    <property type="match status" value="1"/>
</dbReference>
<dbReference type="InterPro" id="IPR050309">
    <property type="entry name" value="Type-B_Carboxylest/Lipase"/>
</dbReference>
<dbReference type="PROSITE" id="PS00122">
    <property type="entry name" value="CARBOXYLESTERASE_B_1"/>
    <property type="match status" value="1"/>
</dbReference>
<accession>A0A1J8PY52</accession>
<dbReference type="GO" id="GO:0016787">
    <property type="term" value="F:hydrolase activity"/>
    <property type="evidence" value="ECO:0007669"/>
    <property type="project" value="UniProtKB-KW"/>
</dbReference>
<keyword evidence="2 3" id="KW-0378">Hydrolase</keyword>
<dbReference type="EC" id="3.1.1.-" evidence="3"/>
<gene>
    <name evidence="5" type="ORF">AZE42_11559</name>
</gene>